<evidence type="ECO:0008006" key="12">
    <source>
        <dbReference type="Google" id="ProtNLM"/>
    </source>
</evidence>
<keyword evidence="6" id="KW-1133">Transmembrane helix</keyword>
<dbReference type="PANTHER" id="PTHR21137:SF35">
    <property type="entry name" value="ODORANT RECEPTOR 19A-RELATED"/>
    <property type="match status" value="1"/>
</dbReference>
<keyword evidence="9" id="KW-0807">Transducer</keyword>
<dbReference type="EMBL" id="OU963902">
    <property type="protein sequence ID" value="CAH0407624.1"/>
    <property type="molecule type" value="Genomic_DNA"/>
</dbReference>
<comment type="subcellular location">
    <subcellularLocation>
        <location evidence="1">Cell membrane</location>
        <topology evidence="1">Multi-pass membrane protein</topology>
    </subcellularLocation>
</comment>
<evidence type="ECO:0000256" key="4">
    <source>
        <dbReference type="ARBA" id="ARBA00022692"/>
    </source>
</evidence>
<dbReference type="Pfam" id="PF02949">
    <property type="entry name" value="7tm_6"/>
    <property type="match status" value="1"/>
</dbReference>
<gene>
    <name evidence="10" type="ORF">CHILSU_LOCUS11024</name>
</gene>
<keyword evidence="4" id="KW-0812">Transmembrane</keyword>
<accession>A0ABN8BGM3</accession>
<keyword evidence="5" id="KW-0552">Olfaction</keyword>
<keyword evidence="7" id="KW-0472">Membrane</keyword>
<evidence type="ECO:0000256" key="9">
    <source>
        <dbReference type="ARBA" id="ARBA00023224"/>
    </source>
</evidence>
<evidence type="ECO:0000256" key="3">
    <source>
        <dbReference type="ARBA" id="ARBA00022606"/>
    </source>
</evidence>
<dbReference type="PANTHER" id="PTHR21137">
    <property type="entry name" value="ODORANT RECEPTOR"/>
    <property type="match status" value="1"/>
</dbReference>
<evidence type="ECO:0000313" key="10">
    <source>
        <dbReference type="EMBL" id="CAH0407624.1"/>
    </source>
</evidence>
<keyword evidence="3" id="KW-0716">Sensory transduction</keyword>
<dbReference type="Proteomes" id="UP001153292">
    <property type="component" value="Chromosome 9"/>
</dbReference>
<evidence type="ECO:0000256" key="1">
    <source>
        <dbReference type="ARBA" id="ARBA00004651"/>
    </source>
</evidence>
<keyword evidence="2" id="KW-1003">Cell membrane</keyword>
<proteinExistence type="predicted"/>
<reference evidence="10" key="1">
    <citation type="submission" date="2021-12" db="EMBL/GenBank/DDBJ databases">
        <authorList>
            <person name="King R."/>
        </authorList>
    </citation>
    <scope>NUCLEOTIDE SEQUENCE</scope>
</reference>
<evidence type="ECO:0000313" key="11">
    <source>
        <dbReference type="Proteomes" id="UP001153292"/>
    </source>
</evidence>
<protein>
    <recommendedName>
        <fullName evidence="12">Odorant receptor</fullName>
    </recommendedName>
</protein>
<sequence>MTARYSIEVFACSYFGIALTLQGYVNSIVDCTIVAFYGQCELQLKLLRYNLEHLTDLDDVDLQEGTINENTLSYIDDNLIKKRLVHCVKHHQKIIWFLSETQSISNEFVTLQLSVACWTICMSVYKLVTVDMFSGEFFLTIGYLNCMLMQFFMYCYHGSQVLVESEFIAESAYCSNWVDISPRSRRLLLIFMMCCTRPLVICAAKIVPINLESYLAVLKASYTLFTILHKK</sequence>
<evidence type="ECO:0000256" key="7">
    <source>
        <dbReference type="ARBA" id="ARBA00023136"/>
    </source>
</evidence>
<evidence type="ECO:0000256" key="6">
    <source>
        <dbReference type="ARBA" id="ARBA00022989"/>
    </source>
</evidence>
<name>A0ABN8BGM3_CHISP</name>
<evidence type="ECO:0000256" key="2">
    <source>
        <dbReference type="ARBA" id="ARBA00022475"/>
    </source>
</evidence>
<dbReference type="InterPro" id="IPR004117">
    <property type="entry name" value="7tm6_olfct_rcpt"/>
</dbReference>
<keyword evidence="11" id="KW-1185">Reference proteome</keyword>
<evidence type="ECO:0000256" key="8">
    <source>
        <dbReference type="ARBA" id="ARBA00023170"/>
    </source>
</evidence>
<evidence type="ECO:0000256" key="5">
    <source>
        <dbReference type="ARBA" id="ARBA00022725"/>
    </source>
</evidence>
<organism evidence="10 11">
    <name type="scientific">Chilo suppressalis</name>
    <name type="common">Asiatic rice borer moth</name>
    <dbReference type="NCBI Taxonomy" id="168631"/>
    <lineage>
        <taxon>Eukaryota</taxon>
        <taxon>Metazoa</taxon>
        <taxon>Ecdysozoa</taxon>
        <taxon>Arthropoda</taxon>
        <taxon>Hexapoda</taxon>
        <taxon>Insecta</taxon>
        <taxon>Pterygota</taxon>
        <taxon>Neoptera</taxon>
        <taxon>Endopterygota</taxon>
        <taxon>Lepidoptera</taxon>
        <taxon>Glossata</taxon>
        <taxon>Ditrysia</taxon>
        <taxon>Pyraloidea</taxon>
        <taxon>Crambidae</taxon>
        <taxon>Crambinae</taxon>
        <taxon>Chilo</taxon>
    </lineage>
</organism>
<keyword evidence="8" id="KW-0675">Receptor</keyword>